<gene>
    <name evidence="1" type="ORF">HNQ79_006401</name>
</gene>
<comment type="caution">
    <text evidence="1">The sequence shown here is derived from an EMBL/GenBank/DDBJ whole genome shotgun (WGS) entry which is preliminary data.</text>
</comment>
<evidence type="ECO:0000313" key="1">
    <source>
        <dbReference type="EMBL" id="MBB6439889.1"/>
    </source>
</evidence>
<keyword evidence="2" id="KW-1185">Reference proteome</keyword>
<protein>
    <submittedName>
        <fullName evidence="1">Uncharacterized protein</fullName>
    </submittedName>
</protein>
<dbReference type="RefSeq" id="WP_185036376.1">
    <property type="nucleotide sequence ID" value="NZ_JACHEM010000031.1"/>
</dbReference>
<evidence type="ECO:0000313" key="2">
    <source>
        <dbReference type="Proteomes" id="UP000540423"/>
    </source>
</evidence>
<dbReference type="AlphaFoldDB" id="A0A7X0LTY5"/>
<organism evidence="1 2">
    <name type="scientific">Streptomyces candidus</name>
    <dbReference type="NCBI Taxonomy" id="67283"/>
    <lineage>
        <taxon>Bacteria</taxon>
        <taxon>Bacillati</taxon>
        <taxon>Actinomycetota</taxon>
        <taxon>Actinomycetes</taxon>
        <taxon>Kitasatosporales</taxon>
        <taxon>Streptomycetaceae</taxon>
        <taxon>Streptomyces</taxon>
    </lineage>
</organism>
<dbReference type="Proteomes" id="UP000540423">
    <property type="component" value="Unassembled WGS sequence"/>
</dbReference>
<name>A0A7X0LTY5_9ACTN</name>
<sequence length="110" mass="11413">MATDTPTITADTARHVLWGYGSEGGAEPGTFTKHVMAAISSADVANRAILSRAYPGLYMAIQIARSDPDGIAKLQRIAAGQTGPLSCHCGDFAGPFDLQGRCETCVEAAA</sequence>
<proteinExistence type="predicted"/>
<accession>A0A7X0LTY5</accession>
<dbReference type="EMBL" id="JACHEM010000031">
    <property type="protein sequence ID" value="MBB6439889.1"/>
    <property type="molecule type" value="Genomic_DNA"/>
</dbReference>
<reference evidence="1 2" key="1">
    <citation type="submission" date="2020-08" db="EMBL/GenBank/DDBJ databases">
        <title>Genomic Encyclopedia of Type Strains, Phase IV (KMG-IV): sequencing the most valuable type-strain genomes for metagenomic binning, comparative biology and taxonomic classification.</title>
        <authorList>
            <person name="Goeker M."/>
        </authorList>
    </citation>
    <scope>NUCLEOTIDE SEQUENCE [LARGE SCALE GENOMIC DNA]</scope>
    <source>
        <strain evidence="1 2">DSM 40141</strain>
    </source>
</reference>